<reference evidence="3 4" key="1">
    <citation type="journal article" date="2015" name="Stand. Genomic Sci.">
        <title>Genomic Encyclopedia of Bacterial and Archaeal Type Strains, Phase III: the genomes of soil and plant-associated and newly described type strains.</title>
        <authorList>
            <person name="Whitman W.B."/>
            <person name="Woyke T."/>
            <person name="Klenk H.P."/>
            <person name="Zhou Y."/>
            <person name="Lilburn T.G."/>
            <person name="Beck B.J."/>
            <person name="De Vos P."/>
            <person name="Vandamme P."/>
            <person name="Eisen J.A."/>
            <person name="Garrity G."/>
            <person name="Hugenholtz P."/>
            <person name="Kyrpides N.C."/>
        </authorList>
    </citation>
    <scope>NUCLEOTIDE SEQUENCE [LARGE SCALE GENOMIC DNA]</scope>
    <source>
        <strain evidence="3 4">CECT 8445</strain>
    </source>
</reference>
<dbReference type="InterPro" id="IPR050266">
    <property type="entry name" value="AB_hydrolase_sf"/>
</dbReference>
<evidence type="ECO:0000313" key="4">
    <source>
        <dbReference type="Proteomes" id="UP000295714"/>
    </source>
</evidence>
<feature type="domain" description="AB hydrolase-1" evidence="2">
    <location>
        <begin position="37"/>
        <end position="272"/>
    </location>
</feature>
<dbReference type="InterPro" id="IPR000073">
    <property type="entry name" value="AB_hydrolase_1"/>
</dbReference>
<dbReference type="SUPFAM" id="SSF53474">
    <property type="entry name" value="alpha/beta-Hydrolases"/>
    <property type="match status" value="1"/>
</dbReference>
<proteinExistence type="predicted"/>
<dbReference type="InterPro" id="IPR029058">
    <property type="entry name" value="AB_hydrolase_fold"/>
</dbReference>
<evidence type="ECO:0000259" key="2">
    <source>
        <dbReference type="Pfam" id="PF12697"/>
    </source>
</evidence>
<evidence type="ECO:0000313" key="3">
    <source>
        <dbReference type="EMBL" id="TCK67844.1"/>
    </source>
</evidence>
<sequence>MKNITLAIISLLFFFITEAQETPKPIHVEVIGQGQPILLIPGFTVPGDSWTNTVNRLKKDYECHIVTLAGFGGKPPIKFPWLPKINEALEDYITSNKLENLLIIGHNLGGTVAIWLASRESLNLSKLILVDALPAAGALMFPNFNPNNLAYDSPFNNQQLAMSKDDFSKLADGMSKGMSLNPKDQEQIKHWILETDRKTYVYGYTDYLKLDVREHLKSIKIPVTILAAEQPFGKDTALENYKSQYANLKAYDLIVAENSAHFIMFDQPEWFLQHINKSLSLTK</sequence>
<dbReference type="AlphaFoldDB" id="A0A4R1KS37"/>
<dbReference type="Gene3D" id="3.40.50.1820">
    <property type="entry name" value="alpha/beta hydrolase"/>
    <property type="match status" value="1"/>
</dbReference>
<dbReference type="RefSeq" id="WP_132704874.1">
    <property type="nucleotide sequence ID" value="NZ_SMGI01000002.1"/>
</dbReference>
<dbReference type="Proteomes" id="UP000295714">
    <property type="component" value="Unassembled WGS sequence"/>
</dbReference>
<name>A0A4R1KS37_9FLAO</name>
<feature type="signal peptide" evidence="1">
    <location>
        <begin position="1"/>
        <end position="19"/>
    </location>
</feature>
<organism evidence="3 4">
    <name type="scientific">Winogradskyella wandonensis</name>
    <dbReference type="NCBI Taxonomy" id="1442586"/>
    <lineage>
        <taxon>Bacteria</taxon>
        <taxon>Pseudomonadati</taxon>
        <taxon>Bacteroidota</taxon>
        <taxon>Flavobacteriia</taxon>
        <taxon>Flavobacteriales</taxon>
        <taxon>Flavobacteriaceae</taxon>
        <taxon>Winogradskyella</taxon>
    </lineage>
</organism>
<dbReference type="PANTHER" id="PTHR43798">
    <property type="entry name" value="MONOACYLGLYCEROL LIPASE"/>
    <property type="match status" value="1"/>
</dbReference>
<dbReference type="OrthoDB" id="7172093at2"/>
<accession>A0A4R1KS37</accession>
<gene>
    <name evidence="3" type="ORF">DFQ05_1626</name>
</gene>
<dbReference type="EMBL" id="SMGI01000002">
    <property type="protein sequence ID" value="TCK67844.1"/>
    <property type="molecule type" value="Genomic_DNA"/>
</dbReference>
<evidence type="ECO:0000256" key="1">
    <source>
        <dbReference type="SAM" id="SignalP"/>
    </source>
</evidence>
<comment type="caution">
    <text evidence="3">The sequence shown here is derived from an EMBL/GenBank/DDBJ whole genome shotgun (WGS) entry which is preliminary data.</text>
</comment>
<protein>
    <submittedName>
        <fullName evidence="3">Pimeloyl-ACP methyl ester carboxylesterase</fullName>
    </submittedName>
</protein>
<dbReference type="Pfam" id="PF12697">
    <property type="entry name" value="Abhydrolase_6"/>
    <property type="match status" value="1"/>
</dbReference>
<keyword evidence="4" id="KW-1185">Reference proteome</keyword>
<feature type="chain" id="PRO_5020411148" evidence="1">
    <location>
        <begin position="20"/>
        <end position="283"/>
    </location>
</feature>
<keyword evidence="1" id="KW-0732">Signal</keyword>